<feature type="compositionally biased region" description="Basic and acidic residues" evidence="1">
    <location>
        <begin position="378"/>
        <end position="391"/>
    </location>
</feature>
<accession>A0A2A9M3X1</accession>
<feature type="compositionally biased region" description="Basic and acidic residues" evidence="1">
    <location>
        <begin position="1260"/>
        <end position="1270"/>
    </location>
</feature>
<reference evidence="2 3" key="1">
    <citation type="submission" date="2017-09" db="EMBL/GenBank/DDBJ databases">
        <title>Genome sequencing of Besnoitia besnoiti strain Bb-Ger1.</title>
        <authorList>
            <person name="Schares G."/>
            <person name="Venepally P."/>
            <person name="Lorenzi H.A."/>
        </authorList>
    </citation>
    <scope>NUCLEOTIDE SEQUENCE [LARGE SCALE GENOMIC DNA]</scope>
    <source>
        <strain evidence="2 3">Bb-Ger1</strain>
    </source>
</reference>
<feature type="compositionally biased region" description="Polar residues" evidence="1">
    <location>
        <begin position="499"/>
        <end position="512"/>
    </location>
</feature>
<feature type="region of interest" description="Disordered" evidence="1">
    <location>
        <begin position="1526"/>
        <end position="1592"/>
    </location>
</feature>
<feature type="compositionally biased region" description="Basic and acidic residues" evidence="1">
    <location>
        <begin position="1557"/>
        <end position="1577"/>
    </location>
</feature>
<feature type="compositionally biased region" description="Polar residues" evidence="1">
    <location>
        <begin position="1154"/>
        <end position="1168"/>
    </location>
</feature>
<feature type="compositionally biased region" description="Low complexity" evidence="1">
    <location>
        <begin position="612"/>
        <end position="623"/>
    </location>
</feature>
<protein>
    <submittedName>
        <fullName evidence="2">Uncharacterized protein</fullName>
    </submittedName>
</protein>
<feature type="region of interest" description="Disordered" evidence="1">
    <location>
        <begin position="934"/>
        <end position="957"/>
    </location>
</feature>
<evidence type="ECO:0000313" key="2">
    <source>
        <dbReference type="EMBL" id="PFH32655.1"/>
    </source>
</evidence>
<organism evidence="2 3">
    <name type="scientific">Besnoitia besnoiti</name>
    <name type="common">Apicomplexan protozoan</name>
    <dbReference type="NCBI Taxonomy" id="94643"/>
    <lineage>
        <taxon>Eukaryota</taxon>
        <taxon>Sar</taxon>
        <taxon>Alveolata</taxon>
        <taxon>Apicomplexa</taxon>
        <taxon>Conoidasida</taxon>
        <taxon>Coccidia</taxon>
        <taxon>Eucoccidiorida</taxon>
        <taxon>Eimeriorina</taxon>
        <taxon>Sarcocystidae</taxon>
        <taxon>Besnoitia</taxon>
    </lineage>
</organism>
<feature type="compositionally biased region" description="Basic and acidic residues" evidence="1">
    <location>
        <begin position="1013"/>
        <end position="1027"/>
    </location>
</feature>
<gene>
    <name evidence="2" type="ORF">BESB_012670</name>
</gene>
<feature type="region of interest" description="Disordered" evidence="1">
    <location>
        <begin position="242"/>
        <end position="271"/>
    </location>
</feature>
<feature type="compositionally biased region" description="Basic and acidic residues" evidence="1">
    <location>
        <begin position="1187"/>
        <end position="1203"/>
    </location>
</feature>
<feature type="compositionally biased region" description="Low complexity" evidence="1">
    <location>
        <begin position="540"/>
        <end position="551"/>
    </location>
</feature>
<feature type="compositionally biased region" description="Basic and acidic residues" evidence="1">
    <location>
        <begin position="1074"/>
        <end position="1083"/>
    </location>
</feature>
<feature type="compositionally biased region" description="Basic and acidic residues" evidence="1">
    <location>
        <begin position="629"/>
        <end position="646"/>
    </location>
</feature>
<feature type="region of interest" description="Disordered" evidence="1">
    <location>
        <begin position="998"/>
        <end position="1290"/>
    </location>
</feature>
<dbReference type="VEuPathDB" id="ToxoDB:BESB_012670"/>
<keyword evidence="3" id="KW-1185">Reference proteome</keyword>
<dbReference type="EMBL" id="NWUJ01000010">
    <property type="protein sequence ID" value="PFH32655.1"/>
    <property type="molecule type" value="Genomic_DNA"/>
</dbReference>
<feature type="compositionally biased region" description="Basic and acidic residues" evidence="1">
    <location>
        <begin position="331"/>
        <end position="342"/>
    </location>
</feature>
<proteinExistence type="predicted"/>
<name>A0A2A9M3X1_BESBE</name>
<dbReference type="Proteomes" id="UP000224006">
    <property type="component" value="Chromosome IX"/>
</dbReference>
<evidence type="ECO:0000256" key="1">
    <source>
        <dbReference type="SAM" id="MobiDB-lite"/>
    </source>
</evidence>
<comment type="caution">
    <text evidence="2">The sequence shown here is derived from an EMBL/GenBank/DDBJ whole genome shotgun (WGS) entry which is preliminary data.</text>
</comment>
<dbReference type="GeneID" id="40306329"/>
<feature type="compositionally biased region" description="Polar residues" evidence="1">
    <location>
        <begin position="11"/>
        <end position="20"/>
    </location>
</feature>
<dbReference type="KEGG" id="bbes:BESB_012670"/>
<feature type="compositionally biased region" description="Polar residues" evidence="1">
    <location>
        <begin position="256"/>
        <end position="265"/>
    </location>
</feature>
<feature type="region of interest" description="Disordered" evidence="1">
    <location>
        <begin position="1738"/>
        <end position="1770"/>
    </location>
</feature>
<feature type="compositionally biased region" description="Polar residues" evidence="1">
    <location>
        <begin position="1064"/>
        <end position="1073"/>
    </location>
</feature>
<evidence type="ECO:0000313" key="3">
    <source>
        <dbReference type="Proteomes" id="UP000224006"/>
    </source>
</evidence>
<feature type="compositionally biased region" description="Basic and acidic residues" evidence="1">
    <location>
        <begin position="169"/>
        <end position="178"/>
    </location>
</feature>
<sequence>MSSLPRAAENGSPSAAQVSQADGYRHLSARLPGRMATTGEAKQSAGTRDVITKSPRRGAAQNLADKRPDGSRRNTEKGVGAGTEVEVAAERPCRRKPAHTALLATNDEGVDPTESILLQRVNALLHEVSSRCVQYGLGCRCMKSPEAKAQLGIGDATTDLRPGLEADPTAERGVEEGSRVQPPAGVALSSGKPEKSQTTAPFAANSLGARDSRSAVARAFSHEPLSLAYHDLGMHAANSAEQGLETRNQPERSASIAPSQDSSGRLGSLPEGYTSAERLLSPSASLSALETRSLLDVSEKVLRLLSASGEQRRSSASGETAPERARHRRSRLPDDFSAEPRHVPLVSRRSKVLNPQTEEGEAVTFSVSRGGSRGARRRGSEATSHRERTTDSAEGCAESRTSRRARSRTLRCCTNTAALALSDWSDTFLERNAFSQSHAQQPCGVLHRVESPQPKPPQGGAASNPPNGGSEQMRADARSSGAEDGTKTLPASVAGRSDSPPSQVTPVQTAPHSANDDAPLVAAAPDGDAGRAEEFHGAFSPSPSTSSTSDSEAAPHSSLHTPYYAQRRRRTAVRPRGDQERVQSPTSGLYVPDCFQPSPRLSPSRIVKGDDSPVSSPSPLLSPLAPPVPRREEAAERFLGLRDNRESSTTSWAPTPTPNYLSKSPSFDLLRPDCSPRAAARPPAPPPAHTEAPSRTSTDVDNWFLTREEGLGCSSFTQSSTASAFCASESTASLRRRRAACRVNPCLPLSATVYSPLGIPQGSSAIPVHSAGHSRSHAAACTRIDTRPGSCDVYPRDVSSCRLPLRDSRSVPLQSSRSLGKDSGATVFSSSLPSRSQGQLSSGVPVSPGHGGAERELYASEADVGSAVSEGRGGLDESSLAGGAGKLVSGSGRPPSSGSGSCRMFSKSTREGTTSSAAEDTAEEVLSCSLRGRLSSGASRIGGSDPSFEATGGERAGEAEGRACIPCFPHGGGKPESEGETSTGRTAEWNTWEEDVLELEEQPPSISASRVRWNQERPRHEARDSLRGAEALASEMASRAAPPHASTGVNSDGLPELDRPNRVQKLSGNSDQATVRDGDDLIRGADSSEPVPELSKPTILSSAAGSRPQPMTYRAKFEGITLPPAGRHAVSPPAGSEEPLTPLPAGGPLPQADSVCTTRLQAANSEPLRNQHLGSVCGGASLLPGEARGDEGRGQYGYRDRRGTVLGEEDTDLEPHASVQRGALREAPKCRMPLSAEPYGTAGSVQDAARDSPGHTSGEPAEKVGAEAERGYASARPSQEDARNGGRSLGGSSGIGYHSLGSRPSYLASGHTSWIGFREPTLCSGETLPASSRVGASSAHASAARFRQAAAFRVAAQDCAGGTRRHCCSVEHASCAWAGCGFGGTPEAGSSLARRRSIQSLSARDKSGECAESPVTRARVRRRAAALFRELVRAEALQPDAAEALRLAVQKQLYGAKSAGSGSGVACSSEDEELRHCTFRPQINRRSSTQNCLPRIPWWQRLYSGYRVPEMKREIQLLQEDVEFMTGKTDARDEASDDKGKEQKQERRHTRPGARLVSRDLSRRRQREEQVGKEREQTSWTGAALPPRHKGATENEHVANLQSRQEVSWVPEVEYETSPFASPPAYNRPIRKCVRFASPSPTRAAPSSRQRTQTENRSFGIVRSCLRETREQAPTASACLTTCLRRGQSAVVNKFTPNTPSTRAARDGRYDQAGRPFCEAQDGFSYACGESTVARGARSHNSELHARTKGWKSPSRGNGGHVDWREEQDGTSKISRELLRTYLGGRNFVPEWLDVR</sequence>
<feature type="region of interest" description="Disordered" evidence="1">
    <location>
        <begin position="158"/>
        <end position="206"/>
    </location>
</feature>
<dbReference type="OrthoDB" id="331705at2759"/>
<feature type="compositionally biased region" description="Low complexity" evidence="1">
    <location>
        <begin position="889"/>
        <end position="901"/>
    </location>
</feature>
<feature type="region of interest" description="Disordered" evidence="1">
    <location>
        <begin position="447"/>
        <end position="698"/>
    </location>
</feature>
<feature type="compositionally biased region" description="Low complexity" evidence="1">
    <location>
        <begin position="934"/>
        <end position="953"/>
    </location>
</feature>
<feature type="compositionally biased region" description="Polar residues" evidence="1">
    <location>
        <begin position="826"/>
        <end position="840"/>
    </location>
</feature>
<feature type="compositionally biased region" description="Basic and acidic residues" evidence="1">
    <location>
        <begin position="64"/>
        <end position="76"/>
    </location>
</feature>
<dbReference type="RefSeq" id="XP_029216664.1">
    <property type="nucleotide sequence ID" value="XM_029359997.1"/>
</dbReference>
<feature type="region of interest" description="Disordered" evidence="1">
    <location>
        <begin position="307"/>
        <end position="408"/>
    </location>
</feature>
<feature type="region of interest" description="Disordered" evidence="1">
    <location>
        <begin position="969"/>
        <end position="988"/>
    </location>
</feature>
<feature type="compositionally biased region" description="Basic and acidic residues" evidence="1">
    <location>
        <begin position="1529"/>
        <end position="1545"/>
    </location>
</feature>
<feature type="region of interest" description="Disordered" evidence="1">
    <location>
        <begin position="1"/>
        <end position="86"/>
    </location>
</feature>
<feature type="region of interest" description="Disordered" evidence="1">
    <location>
        <begin position="811"/>
        <end position="921"/>
    </location>
</feature>